<gene>
    <name evidence="2" type="ORF">V1477_003813</name>
</gene>
<dbReference type="EMBL" id="JAYRBN010000034">
    <property type="protein sequence ID" value="KAL2747918.1"/>
    <property type="molecule type" value="Genomic_DNA"/>
</dbReference>
<dbReference type="AlphaFoldDB" id="A0ABD2CUR5"/>
<reference evidence="2 3" key="1">
    <citation type="journal article" date="2024" name="Ann. Entomol. Soc. Am.">
        <title>Genomic analyses of the southern and eastern yellowjacket wasps (Hymenoptera: Vespidae) reveal evolutionary signatures of social life.</title>
        <authorList>
            <person name="Catto M.A."/>
            <person name="Caine P.B."/>
            <person name="Orr S.E."/>
            <person name="Hunt B.G."/>
            <person name="Goodisman M.A.D."/>
        </authorList>
    </citation>
    <scope>NUCLEOTIDE SEQUENCE [LARGE SCALE GENOMIC DNA]</scope>
    <source>
        <strain evidence="2">232</strain>
        <tissue evidence="2">Head and thorax</tissue>
    </source>
</reference>
<evidence type="ECO:0000256" key="1">
    <source>
        <dbReference type="SAM" id="MobiDB-lite"/>
    </source>
</evidence>
<feature type="compositionally biased region" description="Acidic residues" evidence="1">
    <location>
        <begin position="55"/>
        <end position="77"/>
    </location>
</feature>
<proteinExistence type="predicted"/>
<sequence length="95" mass="10975">MEHRLLGLKVTYSCVLYGNRYYASIPSVIHVRHNSLGYESRDRMSVVCGRAPLYDNDDNDDYDDYDDDDDYENEDDGNVARNAAGDHDKYDSVNR</sequence>
<feature type="compositionally biased region" description="Basic and acidic residues" evidence="1">
    <location>
        <begin position="84"/>
        <end position="95"/>
    </location>
</feature>
<protein>
    <submittedName>
        <fullName evidence="2">Uncharacterized protein</fullName>
    </submittedName>
</protein>
<keyword evidence="3" id="KW-1185">Reference proteome</keyword>
<comment type="caution">
    <text evidence="2">The sequence shown here is derived from an EMBL/GenBank/DDBJ whole genome shotgun (WGS) entry which is preliminary data.</text>
</comment>
<evidence type="ECO:0000313" key="3">
    <source>
        <dbReference type="Proteomes" id="UP001607303"/>
    </source>
</evidence>
<dbReference type="Proteomes" id="UP001607303">
    <property type="component" value="Unassembled WGS sequence"/>
</dbReference>
<evidence type="ECO:0000313" key="2">
    <source>
        <dbReference type="EMBL" id="KAL2747918.1"/>
    </source>
</evidence>
<feature type="region of interest" description="Disordered" evidence="1">
    <location>
        <begin position="51"/>
        <end position="95"/>
    </location>
</feature>
<name>A0ABD2CUR5_VESMC</name>
<organism evidence="2 3">
    <name type="scientific">Vespula maculifrons</name>
    <name type="common">Eastern yellow jacket</name>
    <name type="synonym">Wasp</name>
    <dbReference type="NCBI Taxonomy" id="7453"/>
    <lineage>
        <taxon>Eukaryota</taxon>
        <taxon>Metazoa</taxon>
        <taxon>Ecdysozoa</taxon>
        <taxon>Arthropoda</taxon>
        <taxon>Hexapoda</taxon>
        <taxon>Insecta</taxon>
        <taxon>Pterygota</taxon>
        <taxon>Neoptera</taxon>
        <taxon>Endopterygota</taxon>
        <taxon>Hymenoptera</taxon>
        <taxon>Apocrita</taxon>
        <taxon>Aculeata</taxon>
        <taxon>Vespoidea</taxon>
        <taxon>Vespidae</taxon>
        <taxon>Vespinae</taxon>
        <taxon>Vespula</taxon>
    </lineage>
</organism>
<accession>A0ABD2CUR5</accession>